<sequence length="261" mass="28267">MTTYAPPPGPPPDKHYAPPAGSPPAWAPQQHYPPPPGAPPSDSYAAPPSESRPQPPSNPPRSTAPSGEPSTEPPPPYTANAADPLPSWAQACTRVRDLSATYPSLALAHLPLDPPPDFFSTPSPRRVRSRSFAAWTVPSRARNLVDGFPVLYNDALKAHGVSEEDWGRFIGDVQVAARLALAGFNMRGERQRRASLSGTLLGSVRGRAYDAAFAKSPLEQVQQLVEIYNGSAWERRKVHVTVRMQLAENGREGYELLVEAL</sequence>
<keyword evidence="3" id="KW-1185">Reference proteome</keyword>
<protein>
    <submittedName>
        <fullName evidence="2">Uncharacterized protein</fullName>
    </submittedName>
</protein>
<proteinExistence type="predicted"/>
<comment type="caution">
    <text evidence="2">The sequence shown here is derived from an EMBL/GenBank/DDBJ whole genome shotgun (WGS) entry which is preliminary data.</text>
</comment>
<feature type="compositionally biased region" description="Pro residues" evidence="1">
    <location>
        <begin position="20"/>
        <end position="39"/>
    </location>
</feature>
<feature type="region of interest" description="Disordered" evidence="1">
    <location>
        <begin position="1"/>
        <end position="84"/>
    </location>
</feature>
<feature type="compositionally biased region" description="Low complexity" evidence="1">
    <location>
        <begin position="60"/>
        <end position="70"/>
    </location>
</feature>
<dbReference type="Pfam" id="PF15496">
    <property type="entry name" value="DUF4646"/>
    <property type="match status" value="1"/>
</dbReference>
<name>A0A9P3LGU8_9APHY</name>
<dbReference type="AlphaFoldDB" id="A0A9P3LGU8"/>
<gene>
    <name evidence="2" type="ORF">PsYK624_101820</name>
</gene>
<feature type="compositionally biased region" description="Low complexity" evidence="1">
    <location>
        <begin position="40"/>
        <end position="52"/>
    </location>
</feature>
<dbReference type="OrthoDB" id="5314275at2759"/>
<evidence type="ECO:0000313" key="2">
    <source>
        <dbReference type="EMBL" id="GJE94014.1"/>
    </source>
</evidence>
<dbReference type="EMBL" id="BPQB01000036">
    <property type="protein sequence ID" value="GJE94014.1"/>
    <property type="molecule type" value="Genomic_DNA"/>
</dbReference>
<dbReference type="Proteomes" id="UP000703269">
    <property type="component" value="Unassembled WGS sequence"/>
</dbReference>
<evidence type="ECO:0000313" key="3">
    <source>
        <dbReference type="Proteomes" id="UP000703269"/>
    </source>
</evidence>
<reference evidence="2 3" key="1">
    <citation type="submission" date="2021-08" db="EMBL/GenBank/DDBJ databases">
        <title>Draft Genome Sequence of Phanerochaete sordida strain YK-624.</title>
        <authorList>
            <person name="Mori T."/>
            <person name="Dohra H."/>
            <person name="Suzuki T."/>
            <person name="Kawagishi H."/>
            <person name="Hirai H."/>
        </authorList>
    </citation>
    <scope>NUCLEOTIDE SEQUENCE [LARGE SCALE GENOMIC DNA]</scope>
    <source>
        <strain evidence="2 3">YK-624</strain>
    </source>
</reference>
<organism evidence="2 3">
    <name type="scientific">Phanerochaete sordida</name>
    <dbReference type="NCBI Taxonomy" id="48140"/>
    <lineage>
        <taxon>Eukaryota</taxon>
        <taxon>Fungi</taxon>
        <taxon>Dikarya</taxon>
        <taxon>Basidiomycota</taxon>
        <taxon>Agaricomycotina</taxon>
        <taxon>Agaricomycetes</taxon>
        <taxon>Polyporales</taxon>
        <taxon>Phanerochaetaceae</taxon>
        <taxon>Phanerochaete</taxon>
    </lineage>
</organism>
<evidence type="ECO:0000256" key="1">
    <source>
        <dbReference type="SAM" id="MobiDB-lite"/>
    </source>
</evidence>
<dbReference type="InterPro" id="IPR028018">
    <property type="entry name" value="DUF4646"/>
</dbReference>
<feature type="compositionally biased region" description="Pro residues" evidence="1">
    <location>
        <begin position="1"/>
        <end position="11"/>
    </location>
</feature>
<accession>A0A9P3LGU8</accession>